<evidence type="ECO:0000313" key="4">
    <source>
        <dbReference type="EMBL" id="MFC5863475.1"/>
    </source>
</evidence>
<accession>A0ABW1EHJ3</accession>
<keyword evidence="4" id="KW-0548">Nucleotidyltransferase</keyword>
<dbReference type="InterPro" id="IPR052163">
    <property type="entry name" value="DGC-Regulatory_Protein"/>
</dbReference>
<evidence type="ECO:0000313" key="5">
    <source>
        <dbReference type="Proteomes" id="UP001596091"/>
    </source>
</evidence>
<dbReference type="EC" id="2.7.7.65" evidence="4"/>
<dbReference type="RefSeq" id="WP_263340449.1">
    <property type="nucleotide sequence ID" value="NZ_JAGSYH010000005.1"/>
</dbReference>
<dbReference type="Gene3D" id="3.30.70.270">
    <property type="match status" value="1"/>
</dbReference>
<dbReference type="InterPro" id="IPR000160">
    <property type="entry name" value="GGDEF_dom"/>
</dbReference>
<dbReference type="PROSITE" id="PS50887">
    <property type="entry name" value="GGDEF"/>
    <property type="match status" value="1"/>
</dbReference>
<dbReference type="NCBIfam" id="TIGR00254">
    <property type="entry name" value="GGDEF"/>
    <property type="match status" value="1"/>
</dbReference>
<keyword evidence="2" id="KW-1133">Transmembrane helix</keyword>
<dbReference type="SMART" id="SM00267">
    <property type="entry name" value="GGDEF"/>
    <property type="match status" value="1"/>
</dbReference>
<feature type="domain" description="GGDEF" evidence="3">
    <location>
        <begin position="615"/>
        <end position="751"/>
    </location>
</feature>
<feature type="region of interest" description="Disordered" evidence="1">
    <location>
        <begin position="732"/>
        <end position="751"/>
    </location>
</feature>
<keyword evidence="2" id="KW-0812">Transmembrane</keyword>
<feature type="transmembrane region" description="Helical" evidence="2">
    <location>
        <begin position="419"/>
        <end position="439"/>
    </location>
</feature>
<dbReference type="SUPFAM" id="SSF55073">
    <property type="entry name" value="Nucleotide cyclase"/>
    <property type="match status" value="1"/>
</dbReference>
<dbReference type="Pfam" id="PF00990">
    <property type="entry name" value="GGDEF"/>
    <property type="match status" value="1"/>
</dbReference>
<comment type="caution">
    <text evidence="4">The sequence shown here is derived from an EMBL/GenBank/DDBJ whole genome shotgun (WGS) entry which is preliminary data.</text>
</comment>
<dbReference type="GO" id="GO:0052621">
    <property type="term" value="F:diguanylate cyclase activity"/>
    <property type="evidence" value="ECO:0007669"/>
    <property type="project" value="UniProtKB-EC"/>
</dbReference>
<feature type="compositionally biased region" description="Basic and acidic residues" evidence="1">
    <location>
        <begin position="734"/>
        <end position="751"/>
    </location>
</feature>
<dbReference type="EMBL" id="JBHSPH010000005">
    <property type="protein sequence ID" value="MFC5863475.1"/>
    <property type="molecule type" value="Genomic_DNA"/>
</dbReference>
<evidence type="ECO:0000256" key="1">
    <source>
        <dbReference type="SAM" id="MobiDB-lite"/>
    </source>
</evidence>
<keyword evidence="2" id="KW-0472">Membrane</keyword>
<evidence type="ECO:0000259" key="3">
    <source>
        <dbReference type="PROSITE" id="PS50887"/>
    </source>
</evidence>
<dbReference type="PANTHER" id="PTHR46663:SF2">
    <property type="entry name" value="GGDEF DOMAIN-CONTAINING PROTEIN"/>
    <property type="match status" value="1"/>
</dbReference>
<dbReference type="PANTHER" id="PTHR46663">
    <property type="entry name" value="DIGUANYLATE CYCLASE DGCT-RELATED"/>
    <property type="match status" value="1"/>
</dbReference>
<name>A0ABW1EHJ3_9BACT</name>
<reference evidence="5" key="1">
    <citation type="journal article" date="2019" name="Int. J. Syst. Evol. Microbiol.">
        <title>The Global Catalogue of Microorganisms (GCM) 10K type strain sequencing project: providing services to taxonomists for standard genome sequencing and annotation.</title>
        <authorList>
            <consortium name="The Broad Institute Genomics Platform"/>
            <consortium name="The Broad Institute Genome Sequencing Center for Infectious Disease"/>
            <person name="Wu L."/>
            <person name="Ma J."/>
        </authorList>
    </citation>
    <scope>NUCLEOTIDE SEQUENCE [LARGE SCALE GENOMIC DNA]</scope>
    <source>
        <strain evidence="5">JCM 4087</strain>
    </source>
</reference>
<dbReference type="CDD" id="cd01949">
    <property type="entry name" value="GGDEF"/>
    <property type="match status" value="1"/>
</dbReference>
<proteinExistence type="predicted"/>
<organism evidence="4 5">
    <name type="scientific">Acidicapsa dinghuensis</name>
    <dbReference type="NCBI Taxonomy" id="2218256"/>
    <lineage>
        <taxon>Bacteria</taxon>
        <taxon>Pseudomonadati</taxon>
        <taxon>Acidobacteriota</taxon>
        <taxon>Terriglobia</taxon>
        <taxon>Terriglobales</taxon>
        <taxon>Acidobacteriaceae</taxon>
        <taxon>Acidicapsa</taxon>
    </lineage>
</organism>
<dbReference type="Proteomes" id="UP001596091">
    <property type="component" value="Unassembled WGS sequence"/>
</dbReference>
<gene>
    <name evidence="4" type="ORF">ACFPT7_14310</name>
</gene>
<dbReference type="InterPro" id="IPR043128">
    <property type="entry name" value="Rev_trsase/Diguanyl_cyclase"/>
</dbReference>
<keyword evidence="4" id="KW-0808">Transferase</keyword>
<keyword evidence="5" id="KW-1185">Reference proteome</keyword>
<protein>
    <submittedName>
        <fullName evidence="4">Diguanylate cyclase domain-containing protein</fullName>
        <ecNumber evidence="4">2.7.7.65</ecNumber>
    </submittedName>
</protein>
<dbReference type="InterPro" id="IPR029787">
    <property type="entry name" value="Nucleotide_cyclase"/>
</dbReference>
<sequence>MSAQTQSAPLTSIPDIHALTPGQAAQGLPVQLEGTVTFVQPRDSSLFIQENNQGIYVDFDKNIGLQPGDRVALTGKTVTSFKTDVNASSVQLLDHGKLPLAPEAGFADLIDSKFDGELVKVRGHIISATRDRGSVYSDLRFHLKVPDGMIEGEIAYPGNLSPEQLLDADVEMTGVAGGAFDSKMQMGGVWLDIDSPDQVTILQPAAADPWSIPSVPLDQVIQAYRLGDASKRVRITGTLTYFEPGAVAVIQNDGRSLLLNTGTTEPMHTGTEVEAIGFPEITDDSVWMNHAQLRSLKQTSLIKPQTINWGDASQGKFAYDLVSMEGEIVGTVHDSRVDLFIIKADGHLFSATLRHSSSDATQTTADASLDTGTKVRVTGICFTDPGNHWRDRLWFDVRMRSLNDIAVVEPPSLWTVRRLSIAVTILSVVILLAVIWAGLLDRRLRRQTEVLARQSQEDAIRERRRARQEQQRSRILELISSSEPLPNVLNDIQGIVTARLLGARCWIELPTASGEDPSAGTQLPAGSVTRILKSPDGTVLGYLRSIPQPKATSPQEVDDVMLAGACLAELAIDTRRLYTDLRRRSEFDLLTDVPNRFSMERKLDQLMLAANSSHERFGLIYVDLDHFKDVNDQYGHRIGDLYLKEVTKRMKLQLRSHDFLARIGGDEFIALTPVSDGRADAEEIALRLQRSFEEPFLIEGIQLFGGASIGLAIYPEDGINKEDLQKIADTAMYTDKESKRPNRRGDSRMTV</sequence>
<evidence type="ECO:0000256" key="2">
    <source>
        <dbReference type="SAM" id="Phobius"/>
    </source>
</evidence>